<keyword evidence="3 5" id="KW-1133">Transmembrane helix</keyword>
<keyword evidence="4 5" id="KW-0472">Membrane</keyword>
<evidence type="ECO:0000256" key="3">
    <source>
        <dbReference type="ARBA" id="ARBA00022989"/>
    </source>
</evidence>
<feature type="non-terminal residue" evidence="6">
    <location>
        <position position="1"/>
    </location>
</feature>
<feature type="transmembrane region" description="Helical" evidence="5">
    <location>
        <begin position="58"/>
        <end position="81"/>
    </location>
</feature>
<dbReference type="InterPro" id="IPR005178">
    <property type="entry name" value="Ostalpha/TMEM184C"/>
</dbReference>
<evidence type="ECO:0000313" key="7">
    <source>
        <dbReference type="Proteomes" id="UP000265520"/>
    </source>
</evidence>
<dbReference type="PANTHER" id="PTHR23423">
    <property type="entry name" value="ORGANIC SOLUTE TRANSPORTER-RELATED"/>
    <property type="match status" value="1"/>
</dbReference>
<dbReference type="Proteomes" id="UP000265520">
    <property type="component" value="Unassembled WGS sequence"/>
</dbReference>
<keyword evidence="2 5" id="KW-0812">Transmembrane</keyword>
<dbReference type="EMBL" id="LXQA010096838">
    <property type="protein sequence ID" value="MCI15519.1"/>
    <property type="molecule type" value="Genomic_DNA"/>
</dbReference>
<comment type="subcellular location">
    <subcellularLocation>
        <location evidence="1">Membrane</location>
        <topology evidence="1">Multi-pass membrane protein</topology>
    </subcellularLocation>
</comment>
<proteinExistence type="predicted"/>
<organism evidence="6 7">
    <name type="scientific">Trifolium medium</name>
    <dbReference type="NCBI Taxonomy" id="97028"/>
    <lineage>
        <taxon>Eukaryota</taxon>
        <taxon>Viridiplantae</taxon>
        <taxon>Streptophyta</taxon>
        <taxon>Embryophyta</taxon>
        <taxon>Tracheophyta</taxon>
        <taxon>Spermatophyta</taxon>
        <taxon>Magnoliopsida</taxon>
        <taxon>eudicotyledons</taxon>
        <taxon>Gunneridae</taxon>
        <taxon>Pentapetalae</taxon>
        <taxon>rosids</taxon>
        <taxon>fabids</taxon>
        <taxon>Fabales</taxon>
        <taxon>Fabaceae</taxon>
        <taxon>Papilionoideae</taxon>
        <taxon>50 kb inversion clade</taxon>
        <taxon>NPAAA clade</taxon>
        <taxon>Hologalegina</taxon>
        <taxon>IRL clade</taxon>
        <taxon>Trifolieae</taxon>
        <taxon>Trifolium</taxon>
    </lineage>
</organism>
<evidence type="ECO:0000256" key="1">
    <source>
        <dbReference type="ARBA" id="ARBA00004141"/>
    </source>
</evidence>
<sequence>GEDKTIQFMESTSVTDSSTPLLKEAYAYGVVEHPFPLNCFLRDWYLGPDFYQSVKIGIVQYMILKMICALLAMILESFGVYGEGKFEWRYG</sequence>
<dbReference type="GO" id="GO:0016020">
    <property type="term" value="C:membrane"/>
    <property type="evidence" value="ECO:0007669"/>
    <property type="project" value="UniProtKB-SubCell"/>
</dbReference>
<protein>
    <submittedName>
        <fullName evidence="6">Transmembrane protein 184C-like</fullName>
    </submittedName>
</protein>
<comment type="caution">
    <text evidence="6">The sequence shown here is derived from an EMBL/GenBank/DDBJ whole genome shotgun (WGS) entry which is preliminary data.</text>
</comment>
<dbReference type="Pfam" id="PF03619">
    <property type="entry name" value="Solute_trans_a"/>
    <property type="match status" value="1"/>
</dbReference>
<evidence type="ECO:0000256" key="5">
    <source>
        <dbReference type="SAM" id="Phobius"/>
    </source>
</evidence>
<evidence type="ECO:0000256" key="4">
    <source>
        <dbReference type="ARBA" id="ARBA00023136"/>
    </source>
</evidence>
<reference evidence="6 7" key="1">
    <citation type="journal article" date="2018" name="Front. Plant Sci.">
        <title>Red Clover (Trifolium pratense) and Zigzag Clover (T. medium) - A Picture of Genomic Similarities and Differences.</title>
        <authorList>
            <person name="Dluhosova J."/>
            <person name="Istvanek J."/>
            <person name="Nedelnik J."/>
            <person name="Repkova J."/>
        </authorList>
    </citation>
    <scope>NUCLEOTIDE SEQUENCE [LARGE SCALE GENOMIC DNA]</scope>
    <source>
        <strain evidence="7">cv. 10/8</strain>
        <tissue evidence="6">Leaf</tissue>
    </source>
</reference>
<dbReference type="AlphaFoldDB" id="A0A392PVJ5"/>
<evidence type="ECO:0000313" key="6">
    <source>
        <dbReference type="EMBL" id="MCI15519.1"/>
    </source>
</evidence>
<name>A0A392PVJ5_9FABA</name>
<keyword evidence="7" id="KW-1185">Reference proteome</keyword>
<evidence type="ECO:0000256" key="2">
    <source>
        <dbReference type="ARBA" id="ARBA00022692"/>
    </source>
</evidence>
<accession>A0A392PVJ5</accession>